<dbReference type="EMBL" id="SDPT01000001">
    <property type="protein sequence ID" value="RXZ35454.1"/>
    <property type="molecule type" value="Genomic_DNA"/>
</dbReference>
<dbReference type="AlphaFoldDB" id="A0A4Q2J1K5"/>
<accession>A0A4Q2J1K5</accession>
<evidence type="ECO:0000313" key="2">
    <source>
        <dbReference type="Proteomes" id="UP000292347"/>
    </source>
</evidence>
<proteinExistence type="predicted"/>
<name>A0A4Q2J1K5_9SPHN</name>
<gene>
    <name evidence="1" type="ORF">EO081_07505</name>
</gene>
<sequence>MEIDIEEPTRPQLAAVFGVSSRWIGELRSKGDLPEDGASLLENIEAWAQAKYGLDGAQDALDLDAESARLKKEQADSKAMDNAERRRELASLPDMSGAVIAVIAMAVSRLSQVGMIVAKGDHKLRARIEKAVNDALKELSVAKVEKARGGGLDAEEAAEED</sequence>
<organism evidence="1 2">
    <name type="scientific">Sphingomonas desiccabilis</name>
    <dbReference type="NCBI Taxonomy" id="429134"/>
    <lineage>
        <taxon>Bacteria</taxon>
        <taxon>Pseudomonadati</taxon>
        <taxon>Pseudomonadota</taxon>
        <taxon>Alphaproteobacteria</taxon>
        <taxon>Sphingomonadales</taxon>
        <taxon>Sphingomonadaceae</taxon>
        <taxon>Sphingomonas</taxon>
    </lineage>
</organism>
<reference evidence="1 2" key="1">
    <citation type="submission" date="2019-01" db="EMBL/GenBank/DDBJ databases">
        <title>Sphingomonas mucosissima sp. nov. and Sphingomonas desiccabilis sp. nov., from biological soil crusts in the Colorado Plateau, USA.</title>
        <authorList>
            <person name="Zhu D."/>
        </authorList>
    </citation>
    <scope>NUCLEOTIDE SEQUENCE [LARGE SCALE GENOMIC DNA]</scope>
    <source>
        <strain evidence="1 2">CP1D</strain>
    </source>
</reference>
<dbReference type="RefSeq" id="WP_129341223.1">
    <property type="nucleotide sequence ID" value="NZ_JACIDD010000001.1"/>
</dbReference>
<keyword evidence="2" id="KW-1185">Reference proteome</keyword>
<evidence type="ECO:0000313" key="1">
    <source>
        <dbReference type="EMBL" id="RXZ35454.1"/>
    </source>
</evidence>
<protein>
    <submittedName>
        <fullName evidence="1">Terminase</fullName>
    </submittedName>
</protein>
<dbReference type="OrthoDB" id="7565253at2"/>
<comment type="caution">
    <text evidence="1">The sequence shown here is derived from an EMBL/GenBank/DDBJ whole genome shotgun (WGS) entry which is preliminary data.</text>
</comment>
<dbReference type="Proteomes" id="UP000292347">
    <property type="component" value="Unassembled WGS sequence"/>
</dbReference>